<keyword evidence="3" id="KW-1185">Reference proteome</keyword>
<evidence type="ECO:0000313" key="2">
    <source>
        <dbReference type="EMBL" id="GIH22589.1"/>
    </source>
</evidence>
<keyword evidence="1" id="KW-0812">Transmembrane</keyword>
<name>A0A919Q571_9ACTN</name>
<keyword evidence="1" id="KW-1133">Transmembrane helix</keyword>
<evidence type="ECO:0008006" key="4">
    <source>
        <dbReference type="Google" id="ProtNLM"/>
    </source>
</evidence>
<comment type="caution">
    <text evidence="2">The sequence shown here is derived from an EMBL/GenBank/DDBJ whole genome shotgun (WGS) entry which is preliminary data.</text>
</comment>
<organism evidence="2 3">
    <name type="scientific">Acrocarpospora phusangensis</name>
    <dbReference type="NCBI Taxonomy" id="1070424"/>
    <lineage>
        <taxon>Bacteria</taxon>
        <taxon>Bacillati</taxon>
        <taxon>Actinomycetota</taxon>
        <taxon>Actinomycetes</taxon>
        <taxon>Streptosporangiales</taxon>
        <taxon>Streptosporangiaceae</taxon>
        <taxon>Acrocarpospora</taxon>
    </lineage>
</organism>
<dbReference type="AlphaFoldDB" id="A0A919Q571"/>
<evidence type="ECO:0000256" key="1">
    <source>
        <dbReference type="SAM" id="Phobius"/>
    </source>
</evidence>
<feature type="transmembrane region" description="Helical" evidence="1">
    <location>
        <begin position="279"/>
        <end position="297"/>
    </location>
</feature>
<proteinExistence type="predicted"/>
<dbReference type="RefSeq" id="WP_204039427.1">
    <property type="nucleotide sequence ID" value="NZ_BOOA01000005.1"/>
</dbReference>
<reference evidence="2" key="1">
    <citation type="submission" date="2021-01" db="EMBL/GenBank/DDBJ databases">
        <title>Whole genome shotgun sequence of Acrocarpospora phusangensis NBRC 108782.</title>
        <authorList>
            <person name="Komaki H."/>
            <person name="Tamura T."/>
        </authorList>
    </citation>
    <scope>NUCLEOTIDE SEQUENCE</scope>
    <source>
        <strain evidence="2">NBRC 108782</strain>
    </source>
</reference>
<evidence type="ECO:0000313" key="3">
    <source>
        <dbReference type="Proteomes" id="UP000640052"/>
    </source>
</evidence>
<accession>A0A919Q571</accession>
<keyword evidence="1" id="KW-0472">Membrane</keyword>
<protein>
    <recommendedName>
        <fullName evidence="4">DUF3068 domain-containing protein</fullName>
    </recommendedName>
</protein>
<dbReference type="Proteomes" id="UP000640052">
    <property type="component" value="Unassembled WGS sequence"/>
</dbReference>
<gene>
    <name evidence="2" type="ORF">Aph01nite_08990</name>
</gene>
<dbReference type="Pfam" id="PF11271">
    <property type="entry name" value="PorA"/>
    <property type="match status" value="1"/>
</dbReference>
<dbReference type="EMBL" id="BOOA01000005">
    <property type="protein sequence ID" value="GIH22589.1"/>
    <property type="molecule type" value="Genomic_DNA"/>
</dbReference>
<dbReference type="InterPro" id="IPR021424">
    <property type="entry name" value="PorA"/>
</dbReference>
<sequence length="318" mass="34525">MRRRLGIPLIALGAFLVVLAPLVRYPVADRLVQAPGDQYGITKLAAENATYFSVGDLKVLTGNLDITVTTRGDVSQATGDRVVWDQFTAVDDITNNKQGISLSEFRSAFNKYNGVGVNCCNANIDKVPVTLEGQIYLFPFGVEKKTYKVFNSSTKKAYDAVFVGEDTIGGLPVYKFEQKVPPTVVDTLDAPASLFGMPETGNVKVDRVYDGVVTYWVEPTTGAPVNQQQQRHEVLKTADGVERMPAFIATAKFTPATVDAQVATVRASADQVRLIRTTIPLASLVLGVVVLAFGVLLTRARRPEVEQVPDEAAPEESE</sequence>